<dbReference type="PROSITE" id="PS50109">
    <property type="entry name" value="HIS_KIN"/>
    <property type="match status" value="1"/>
</dbReference>
<evidence type="ECO:0000256" key="3">
    <source>
        <dbReference type="ARBA" id="ARBA00012438"/>
    </source>
</evidence>
<keyword evidence="7 12" id="KW-0418">Kinase</keyword>
<dbReference type="GO" id="GO:0005886">
    <property type="term" value="C:plasma membrane"/>
    <property type="evidence" value="ECO:0007669"/>
    <property type="project" value="TreeGrafter"/>
</dbReference>
<evidence type="ECO:0000256" key="1">
    <source>
        <dbReference type="ARBA" id="ARBA00000085"/>
    </source>
</evidence>
<dbReference type="GO" id="GO:0005524">
    <property type="term" value="F:ATP binding"/>
    <property type="evidence" value="ECO:0007669"/>
    <property type="project" value="UniProtKB-KW"/>
</dbReference>
<dbReference type="InterPro" id="IPR008358">
    <property type="entry name" value="Sig_transdc_His_kin/Pase_MprB"/>
</dbReference>
<dbReference type="Gene3D" id="1.10.287.130">
    <property type="match status" value="1"/>
</dbReference>
<dbReference type="InterPro" id="IPR050351">
    <property type="entry name" value="BphY/WalK/GraS-like"/>
</dbReference>
<dbReference type="Pfam" id="PF02518">
    <property type="entry name" value="HATPase_c"/>
    <property type="match status" value="1"/>
</dbReference>
<evidence type="ECO:0000256" key="2">
    <source>
        <dbReference type="ARBA" id="ARBA00004370"/>
    </source>
</evidence>
<name>A0A4U2Z226_9BACI</name>
<dbReference type="SMART" id="SM00387">
    <property type="entry name" value="HATPase_c"/>
    <property type="match status" value="1"/>
</dbReference>
<dbReference type="InterPro" id="IPR036097">
    <property type="entry name" value="HisK_dim/P_sf"/>
</dbReference>
<evidence type="ECO:0000256" key="4">
    <source>
        <dbReference type="ARBA" id="ARBA00022553"/>
    </source>
</evidence>
<proteinExistence type="predicted"/>
<evidence type="ECO:0000256" key="6">
    <source>
        <dbReference type="ARBA" id="ARBA00022741"/>
    </source>
</evidence>
<evidence type="ECO:0000256" key="9">
    <source>
        <dbReference type="ARBA" id="ARBA00023012"/>
    </source>
</evidence>
<keyword evidence="8" id="KW-0067">ATP-binding</keyword>
<dbReference type="Proteomes" id="UP000308744">
    <property type="component" value="Unassembled WGS sequence"/>
</dbReference>
<keyword evidence="6" id="KW-0547">Nucleotide-binding</keyword>
<comment type="subcellular location">
    <subcellularLocation>
        <location evidence="2">Membrane</location>
    </subcellularLocation>
</comment>
<dbReference type="PANTHER" id="PTHR45453:SF1">
    <property type="entry name" value="PHOSPHATE REGULON SENSOR PROTEIN PHOR"/>
    <property type="match status" value="1"/>
</dbReference>
<organism evidence="12 13">
    <name type="scientific">Lysinibacillus mangiferihumi</name>
    <dbReference type="NCBI Taxonomy" id="1130819"/>
    <lineage>
        <taxon>Bacteria</taxon>
        <taxon>Bacillati</taxon>
        <taxon>Bacillota</taxon>
        <taxon>Bacilli</taxon>
        <taxon>Bacillales</taxon>
        <taxon>Bacillaceae</taxon>
        <taxon>Lysinibacillus</taxon>
    </lineage>
</organism>
<reference evidence="12 13" key="1">
    <citation type="submission" date="2019-04" db="EMBL/GenBank/DDBJ databases">
        <title>Lysinibacillus genome sequencing.</title>
        <authorList>
            <person name="Dunlap C."/>
        </authorList>
    </citation>
    <scope>NUCLEOTIDE SEQUENCE [LARGE SCALE GENOMIC DNA]</scope>
    <source>
        <strain evidence="12 13">CCTCC AB 2010389</strain>
    </source>
</reference>
<dbReference type="SUPFAM" id="SSF47384">
    <property type="entry name" value="Homodimeric domain of signal transducing histidine kinase"/>
    <property type="match status" value="1"/>
</dbReference>
<keyword evidence="10" id="KW-1133">Transmembrane helix</keyword>
<keyword evidence="5" id="KW-0808">Transferase</keyword>
<protein>
    <recommendedName>
        <fullName evidence="3">histidine kinase</fullName>
        <ecNumber evidence="3">2.7.13.3</ecNumber>
    </recommendedName>
</protein>
<dbReference type="GO" id="GO:0004721">
    <property type="term" value="F:phosphoprotein phosphatase activity"/>
    <property type="evidence" value="ECO:0007669"/>
    <property type="project" value="TreeGrafter"/>
</dbReference>
<evidence type="ECO:0000313" key="13">
    <source>
        <dbReference type="Proteomes" id="UP000308744"/>
    </source>
</evidence>
<dbReference type="GO" id="GO:0000155">
    <property type="term" value="F:phosphorelay sensor kinase activity"/>
    <property type="evidence" value="ECO:0007669"/>
    <property type="project" value="InterPro"/>
</dbReference>
<dbReference type="PANTHER" id="PTHR45453">
    <property type="entry name" value="PHOSPHATE REGULON SENSOR PROTEIN PHOR"/>
    <property type="match status" value="1"/>
</dbReference>
<keyword evidence="10" id="KW-0472">Membrane</keyword>
<dbReference type="AlphaFoldDB" id="A0A4U2Z226"/>
<sequence length="460" mass="52813">MEIKNSFSAYFVKSIIKLGFAGLLVLMINIGFAIGGINQHFLLPANEPIKKAEKIQNEVVNAAYIDSSIIPPELDYAIFNKKTSEMIKSNLSPRNKEKAKEAFQNHSTEKMSSFIRYDSQNETILIYYNLKVQFADVELRKVFPNPGVWLSIFSILIYCIYLVWNIRSFSRILIQENQKLIKVARKIEEKDLNIEFPQVRFNEYKDVMGAMESLSEALVKSIQREIEVTNSKAEQISYLIHDIKIPLTVIKGNIELLEVMTTNDMKENFSDITNSIQQVERYIQEVIDINLNNKQINTYKEEIAVNDFLSKLEIEIRSLSNNIIVEDYTEKGTILFIDTNLFIRAINNIVLNGIERTPQDEKVQLIVKQDKDFIQFIIIDQGPGFSEEALKKGSELFYTENYGRTSNSHYGLGLTFTEKVIKQHNGKMKLSNNASHSGEVLVQLPRINPNLEKGLIDCLD</sequence>
<dbReference type="InterPro" id="IPR003594">
    <property type="entry name" value="HATPase_dom"/>
</dbReference>
<comment type="catalytic activity">
    <reaction evidence="1">
        <text>ATP + protein L-histidine = ADP + protein N-phospho-L-histidine.</text>
        <dbReference type="EC" id="2.7.13.3"/>
    </reaction>
</comment>
<evidence type="ECO:0000256" key="10">
    <source>
        <dbReference type="SAM" id="Phobius"/>
    </source>
</evidence>
<dbReference type="InterPro" id="IPR005467">
    <property type="entry name" value="His_kinase_dom"/>
</dbReference>
<comment type="caution">
    <text evidence="12">The sequence shown here is derived from an EMBL/GenBank/DDBJ whole genome shotgun (WGS) entry which is preliminary data.</text>
</comment>
<dbReference type="Pfam" id="PF00512">
    <property type="entry name" value="HisKA"/>
    <property type="match status" value="1"/>
</dbReference>
<evidence type="ECO:0000313" key="12">
    <source>
        <dbReference type="EMBL" id="TKI67675.1"/>
    </source>
</evidence>
<evidence type="ECO:0000259" key="11">
    <source>
        <dbReference type="PROSITE" id="PS50109"/>
    </source>
</evidence>
<dbReference type="PRINTS" id="PR01780">
    <property type="entry name" value="LANTIREGPROT"/>
</dbReference>
<dbReference type="GO" id="GO:0016036">
    <property type="term" value="P:cellular response to phosphate starvation"/>
    <property type="evidence" value="ECO:0007669"/>
    <property type="project" value="TreeGrafter"/>
</dbReference>
<dbReference type="InterPro" id="IPR003661">
    <property type="entry name" value="HisK_dim/P_dom"/>
</dbReference>
<dbReference type="CDD" id="cd00082">
    <property type="entry name" value="HisKA"/>
    <property type="match status" value="1"/>
</dbReference>
<dbReference type="SUPFAM" id="SSF55874">
    <property type="entry name" value="ATPase domain of HSP90 chaperone/DNA topoisomerase II/histidine kinase"/>
    <property type="match status" value="1"/>
</dbReference>
<keyword evidence="10" id="KW-0812">Transmembrane</keyword>
<dbReference type="Gene3D" id="3.30.565.10">
    <property type="entry name" value="Histidine kinase-like ATPase, C-terminal domain"/>
    <property type="match status" value="1"/>
</dbReference>
<keyword evidence="4" id="KW-0597">Phosphoprotein</keyword>
<keyword evidence="9" id="KW-0902">Two-component regulatory system</keyword>
<gene>
    <name evidence="12" type="ORF">FC756_12370</name>
</gene>
<evidence type="ECO:0000256" key="5">
    <source>
        <dbReference type="ARBA" id="ARBA00022679"/>
    </source>
</evidence>
<evidence type="ECO:0000256" key="8">
    <source>
        <dbReference type="ARBA" id="ARBA00022840"/>
    </source>
</evidence>
<dbReference type="RefSeq" id="WP_107896853.1">
    <property type="nucleotide sequence ID" value="NZ_PYWM01000025.1"/>
</dbReference>
<dbReference type="EC" id="2.7.13.3" evidence="3"/>
<feature type="transmembrane region" description="Helical" evidence="10">
    <location>
        <begin position="20"/>
        <end position="41"/>
    </location>
</feature>
<accession>A0A4U2Z226</accession>
<dbReference type="EMBL" id="SZPU01000044">
    <property type="protein sequence ID" value="TKI67675.1"/>
    <property type="molecule type" value="Genomic_DNA"/>
</dbReference>
<evidence type="ECO:0000256" key="7">
    <source>
        <dbReference type="ARBA" id="ARBA00022777"/>
    </source>
</evidence>
<dbReference type="SMART" id="SM00388">
    <property type="entry name" value="HisKA"/>
    <property type="match status" value="1"/>
</dbReference>
<keyword evidence="13" id="KW-1185">Reference proteome</keyword>
<feature type="domain" description="Histidine kinase" evidence="11">
    <location>
        <begin position="238"/>
        <end position="448"/>
    </location>
</feature>
<feature type="transmembrane region" description="Helical" evidence="10">
    <location>
        <begin position="147"/>
        <end position="164"/>
    </location>
</feature>
<dbReference type="InterPro" id="IPR036890">
    <property type="entry name" value="HATPase_C_sf"/>
</dbReference>